<organism evidence="1 2">
    <name type="scientific">Castanea mollissima</name>
    <name type="common">Chinese chestnut</name>
    <dbReference type="NCBI Taxonomy" id="60419"/>
    <lineage>
        <taxon>Eukaryota</taxon>
        <taxon>Viridiplantae</taxon>
        <taxon>Streptophyta</taxon>
        <taxon>Embryophyta</taxon>
        <taxon>Tracheophyta</taxon>
        <taxon>Spermatophyta</taxon>
        <taxon>Magnoliopsida</taxon>
        <taxon>eudicotyledons</taxon>
        <taxon>Gunneridae</taxon>
        <taxon>Pentapetalae</taxon>
        <taxon>rosids</taxon>
        <taxon>fabids</taxon>
        <taxon>Fagales</taxon>
        <taxon>Fagaceae</taxon>
        <taxon>Castanea</taxon>
    </lineage>
</organism>
<evidence type="ECO:0000313" key="2">
    <source>
        <dbReference type="Proteomes" id="UP000737018"/>
    </source>
</evidence>
<dbReference type="EMBL" id="JRKL02001604">
    <property type="protein sequence ID" value="KAF3963057.1"/>
    <property type="molecule type" value="Genomic_DNA"/>
</dbReference>
<keyword evidence="2" id="KW-1185">Reference proteome</keyword>
<accession>A0A8J4VN34</accession>
<dbReference type="InterPro" id="IPR018247">
    <property type="entry name" value="EF_Hand_1_Ca_BS"/>
</dbReference>
<evidence type="ECO:0000313" key="1">
    <source>
        <dbReference type="EMBL" id="KAF3963057.1"/>
    </source>
</evidence>
<name>A0A8J4VN34_9ROSI</name>
<dbReference type="Proteomes" id="UP000737018">
    <property type="component" value="Unassembled WGS sequence"/>
</dbReference>
<comment type="caution">
    <text evidence="1">The sequence shown here is derived from an EMBL/GenBank/DDBJ whole genome shotgun (WGS) entry which is preliminary data.</text>
</comment>
<reference evidence="1" key="1">
    <citation type="submission" date="2020-03" db="EMBL/GenBank/DDBJ databases">
        <title>Castanea mollissima Vanexum genome sequencing.</title>
        <authorList>
            <person name="Staton M."/>
        </authorList>
    </citation>
    <scope>NUCLEOTIDE SEQUENCE</scope>
    <source>
        <tissue evidence="1">Leaf</tissue>
    </source>
</reference>
<sequence>MSVTLRRNELMRSIYDIFSKSAATTRHTEMCKMKVKEMVELIEKDMANLNMERVVDANNDGLIDESEIATNGDGLMKSSHDDLPILDPPYVRQKGITNKRIKYNLEKCKRRAPKDVTRSTWYKRKQRGGVVYSQSKMAMAALRREERHFAPLISLQPITAAVQSELGF</sequence>
<gene>
    <name evidence="1" type="ORF">CMV_012510</name>
</gene>
<protein>
    <submittedName>
        <fullName evidence="1">Uncharacterized protein</fullName>
    </submittedName>
</protein>
<dbReference type="PROSITE" id="PS00018">
    <property type="entry name" value="EF_HAND_1"/>
    <property type="match status" value="1"/>
</dbReference>
<proteinExistence type="predicted"/>
<dbReference type="AlphaFoldDB" id="A0A8J4VN34"/>
<dbReference type="OrthoDB" id="2402896at2759"/>